<sequence>MNIGQAAKLSGITAKMIRYYEQIGLISKAIRTDSGYRHYTADDVACFRFIRHARALGFSTEQISTLLLLWNNGERASADVKRIAISHIEQLNNKITELQRMANTLEHLAKNCQGNGNPDCSIISGLIEPQESNEKNIPKHTLSHLRSAF</sequence>
<dbReference type="Gene3D" id="1.10.1660.10">
    <property type="match status" value="1"/>
</dbReference>
<comment type="subcellular location">
    <subcellularLocation>
        <location evidence="1">Cytoplasm</location>
    </subcellularLocation>
</comment>
<dbReference type="InterPro" id="IPR000551">
    <property type="entry name" value="MerR-type_HTH_dom"/>
</dbReference>
<dbReference type="GO" id="GO:0045893">
    <property type="term" value="P:positive regulation of DNA-templated transcription"/>
    <property type="evidence" value="ECO:0007669"/>
    <property type="project" value="InterPro"/>
</dbReference>
<evidence type="ECO:0000256" key="4">
    <source>
        <dbReference type="ARBA" id="ARBA00023125"/>
    </source>
</evidence>
<dbReference type="SUPFAM" id="SSF46955">
    <property type="entry name" value="Putative DNA-binding domain"/>
    <property type="match status" value="1"/>
</dbReference>
<dbReference type="SMART" id="SM00422">
    <property type="entry name" value="HTH_MERR"/>
    <property type="match status" value="1"/>
</dbReference>
<name>A0AAJ3HQW1_PROHU</name>
<keyword evidence="2" id="KW-0963">Cytoplasm</keyword>
<dbReference type="NCBIfam" id="TIGR02044">
    <property type="entry name" value="CueR"/>
    <property type="match status" value="1"/>
</dbReference>
<keyword evidence="4" id="KW-0238">DNA-binding</keyword>
<proteinExistence type="predicted"/>
<dbReference type="CDD" id="cd01108">
    <property type="entry name" value="HTH_CueR"/>
    <property type="match status" value="1"/>
</dbReference>
<evidence type="ECO:0000256" key="6">
    <source>
        <dbReference type="SAM" id="Coils"/>
    </source>
</evidence>
<dbReference type="PROSITE" id="PS50937">
    <property type="entry name" value="HTH_MERR_2"/>
    <property type="match status" value="1"/>
</dbReference>
<dbReference type="Proteomes" id="UP000078250">
    <property type="component" value="Unassembled WGS sequence"/>
</dbReference>
<keyword evidence="6" id="KW-0175">Coiled coil</keyword>
<evidence type="ECO:0000259" key="7">
    <source>
        <dbReference type="PROSITE" id="PS50937"/>
    </source>
</evidence>
<dbReference type="AlphaFoldDB" id="A0AAJ3HQW1"/>
<dbReference type="EMBL" id="LXEV01000031">
    <property type="protein sequence ID" value="OAT45640.1"/>
    <property type="molecule type" value="Genomic_DNA"/>
</dbReference>
<evidence type="ECO:0000313" key="8">
    <source>
        <dbReference type="EMBL" id="OAT45640.1"/>
    </source>
</evidence>
<dbReference type="GO" id="GO:0003700">
    <property type="term" value="F:DNA-binding transcription factor activity"/>
    <property type="evidence" value="ECO:0007669"/>
    <property type="project" value="InterPro"/>
</dbReference>
<dbReference type="GO" id="GO:0003677">
    <property type="term" value="F:DNA binding"/>
    <property type="evidence" value="ECO:0007669"/>
    <property type="project" value="UniProtKB-KW"/>
</dbReference>
<dbReference type="InterPro" id="IPR047057">
    <property type="entry name" value="MerR_fam"/>
</dbReference>
<dbReference type="GO" id="GO:0005507">
    <property type="term" value="F:copper ion binding"/>
    <property type="evidence" value="ECO:0007669"/>
    <property type="project" value="InterPro"/>
</dbReference>
<keyword evidence="5" id="KW-0804">Transcription</keyword>
<dbReference type="PRINTS" id="PR00040">
    <property type="entry name" value="HTHMERR"/>
</dbReference>
<accession>A0AAJ3HQW1</accession>
<organism evidence="8 9">
    <name type="scientific">Proteus hauseri ATCC 700826</name>
    <dbReference type="NCBI Taxonomy" id="1354271"/>
    <lineage>
        <taxon>Bacteria</taxon>
        <taxon>Pseudomonadati</taxon>
        <taxon>Pseudomonadota</taxon>
        <taxon>Gammaproteobacteria</taxon>
        <taxon>Enterobacterales</taxon>
        <taxon>Morganellaceae</taxon>
        <taxon>Proteus</taxon>
    </lineage>
</organism>
<dbReference type="RefSeq" id="WP_064720732.1">
    <property type="nucleotide sequence ID" value="NZ_LXEV01000031.1"/>
</dbReference>
<dbReference type="PANTHER" id="PTHR30204:SF94">
    <property type="entry name" value="HEAVY METAL-DEPENDENT TRANSCRIPTIONAL REGULATOR HI_0293-RELATED"/>
    <property type="match status" value="1"/>
</dbReference>
<dbReference type="PROSITE" id="PS00552">
    <property type="entry name" value="HTH_MERR_1"/>
    <property type="match status" value="1"/>
</dbReference>
<evidence type="ECO:0000256" key="1">
    <source>
        <dbReference type="ARBA" id="ARBA00004496"/>
    </source>
</evidence>
<dbReference type="InterPro" id="IPR011789">
    <property type="entry name" value="CueR"/>
</dbReference>
<evidence type="ECO:0000256" key="5">
    <source>
        <dbReference type="ARBA" id="ARBA00023163"/>
    </source>
</evidence>
<keyword evidence="3" id="KW-0805">Transcription regulation</keyword>
<dbReference type="PANTHER" id="PTHR30204">
    <property type="entry name" value="REDOX-CYCLING DRUG-SENSING TRANSCRIPTIONAL ACTIVATOR SOXR"/>
    <property type="match status" value="1"/>
</dbReference>
<dbReference type="GO" id="GO:0005737">
    <property type="term" value="C:cytoplasm"/>
    <property type="evidence" value="ECO:0007669"/>
    <property type="project" value="UniProtKB-SubCell"/>
</dbReference>
<evidence type="ECO:0000313" key="9">
    <source>
        <dbReference type="Proteomes" id="UP000078250"/>
    </source>
</evidence>
<feature type="coiled-coil region" evidence="6">
    <location>
        <begin position="81"/>
        <end position="111"/>
    </location>
</feature>
<reference evidence="8 9" key="1">
    <citation type="submission" date="2016-04" db="EMBL/GenBank/DDBJ databases">
        <title>ATOL: Assembling a taxonomically balanced genome-scale reconstruction of the evolutionary history of the Enterobacteriaceae.</title>
        <authorList>
            <person name="Plunkett G.III."/>
            <person name="Neeno-Eckwall E.C."/>
            <person name="Glasner J.D."/>
            <person name="Perna N.T."/>
        </authorList>
    </citation>
    <scope>NUCLEOTIDE SEQUENCE [LARGE SCALE GENOMIC DNA]</scope>
    <source>
        <strain evidence="8 9">ATCC 700826</strain>
    </source>
</reference>
<feature type="domain" description="HTH merR-type" evidence="7">
    <location>
        <begin position="1"/>
        <end position="69"/>
    </location>
</feature>
<dbReference type="Pfam" id="PF13411">
    <property type="entry name" value="MerR_1"/>
    <property type="match status" value="1"/>
</dbReference>
<keyword evidence="9" id="KW-1185">Reference proteome</keyword>
<gene>
    <name evidence="8" type="ORF">M997_2817</name>
</gene>
<dbReference type="InterPro" id="IPR009061">
    <property type="entry name" value="DNA-bd_dom_put_sf"/>
</dbReference>
<comment type="caution">
    <text evidence="8">The sequence shown here is derived from an EMBL/GenBank/DDBJ whole genome shotgun (WGS) entry which is preliminary data.</text>
</comment>
<protein>
    <submittedName>
        <fullName evidence="8">MerR family transcriptional regulator</fullName>
    </submittedName>
</protein>
<evidence type="ECO:0000256" key="2">
    <source>
        <dbReference type="ARBA" id="ARBA00022490"/>
    </source>
</evidence>
<evidence type="ECO:0000256" key="3">
    <source>
        <dbReference type="ARBA" id="ARBA00023015"/>
    </source>
</evidence>